<accession>A0ABR2S0T2</accession>
<organism evidence="1 2">
    <name type="scientific">Hibiscus sabdariffa</name>
    <name type="common">roselle</name>
    <dbReference type="NCBI Taxonomy" id="183260"/>
    <lineage>
        <taxon>Eukaryota</taxon>
        <taxon>Viridiplantae</taxon>
        <taxon>Streptophyta</taxon>
        <taxon>Embryophyta</taxon>
        <taxon>Tracheophyta</taxon>
        <taxon>Spermatophyta</taxon>
        <taxon>Magnoliopsida</taxon>
        <taxon>eudicotyledons</taxon>
        <taxon>Gunneridae</taxon>
        <taxon>Pentapetalae</taxon>
        <taxon>rosids</taxon>
        <taxon>malvids</taxon>
        <taxon>Malvales</taxon>
        <taxon>Malvaceae</taxon>
        <taxon>Malvoideae</taxon>
        <taxon>Hibiscus</taxon>
    </lineage>
</organism>
<keyword evidence="2" id="KW-1185">Reference proteome</keyword>
<proteinExistence type="predicted"/>
<dbReference type="EMBL" id="JBBPBN010000018">
    <property type="protein sequence ID" value="KAK9018764.1"/>
    <property type="molecule type" value="Genomic_DNA"/>
</dbReference>
<protein>
    <submittedName>
        <fullName evidence="1">Uncharacterized protein</fullName>
    </submittedName>
</protein>
<sequence>MPLSLWQASDRSLAMTSPTLNLKPEMIALISTSLVRSTGSNEFIDAWQVVWQLQNIVDGYRVGRHSPASNVIDCFLPLGIMGVEFSGPVEICSSGLSAEMEPVEVGEPLVNDGLQFVILQAVIEKEALFLPSVFGSKYSLVAFFGSCSVEA</sequence>
<evidence type="ECO:0000313" key="2">
    <source>
        <dbReference type="Proteomes" id="UP001396334"/>
    </source>
</evidence>
<evidence type="ECO:0000313" key="1">
    <source>
        <dbReference type="EMBL" id="KAK9018764.1"/>
    </source>
</evidence>
<dbReference type="Proteomes" id="UP001396334">
    <property type="component" value="Unassembled WGS sequence"/>
</dbReference>
<gene>
    <name evidence="1" type="ORF">V6N11_033811</name>
</gene>
<reference evidence="1 2" key="1">
    <citation type="journal article" date="2024" name="G3 (Bethesda)">
        <title>Genome assembly of Hibiscus sabdariffa L. provides insights into metabolisms of medicinal natural products.</title>
        <authorList>
            <person name="Kim T."/>
        </authorList>
    </citation>
    <scope>NUCLEOTIDE SEQUENCE [LARGE SCALE GENOMIC DNA]</scope>
    <source>
        <strain evidence="1">TK-2024</strain>
        <tissue evidence="1">Old leaves</tissue>
    </source>
</reference>
<comment type="caution">
    <text evidence="1">The sequence shown here is derived from an EMBL/GenBank/DDBJ whole genome shotgun (WGS) entry which is preliminary data.</text>
</comment>
<name>A0ABR2S0T2_9ROSI</name>